<organism evidence="4">
    <name type="scientific">Mariniphaga anaerophila</name>
    <dbReference type="NCBI Taxonomy" id="1484053"/>
    <lineage>
        <taxon>Bacteria</taxon>
        <taxon>Pseudomonadati</taxon>
        <taxon>Bacteroidota</taxon>
        <taxon>Bacteroidia</taxon>
        <taxon>Marinilabiliales</taxon>
        <taxon>Prolixibacteraceae</taxon>
        <taxon>Mariniphaga</taxon>
    </lineage>
</organism>
<dbReference type="AlphaFoldDB" id="A0A831PPS2"/>
<dbReference type="EMBL" id="DSDK01000094">
    <property type="protein sequence ID" value="HDR50301.1"/>
    <property type="molecule type" value="Genomic_DNA"/>
</dbReference>
<dbReference type="PANTHER" id="PTHR10963">
    <property type="entry name" value="GLYCOSYL HYDROLASE-RELATED"/>
    <property type="match status" value="1"/>
</dbReference>
<feature type="domain" description="GH16" evidence="3">
    <location>
        <begin position="37"/>
        <end position="265"/>
    </location>
</feature>
<evidence type="ECO:0000259" key="3">
    <source>
        <dbReference type="PROSITE" id="PS51762"/>
    </source>
</evidence>
<dbReference type="PROSITE" id="PS51762">
    <property type="entry name" value="GH16_2"/>
    <property type="match status" value="1"/>
</dbReference>
<dbReference type="Pfam" id="PF00722">
    <property type="entry name" value="Glyco_hydro_16"/>
    <property type="match status" value="1"/>
</dbReference>
<gene>
    <name evidence="4" type="ORF">ENN90_01585</name>
</gene>
<dbReference type="GO" id="GO:0005975">
    <property type="term" value="P:carbohydrate metabolic process"/>
    <property type="evidence" value="ECO:0007669"/>
    <property type="project" value="InterPro"/>
</dbReference>
<dbReference type="SUPFAM" id="SSF49899">
    <property type="entry name" value="Concanavalin A-like lectins/glucanases"/>
    <property type="match status" value="1"/>
</dbReference>
<dbReference type="InterPro" id="IPR050546">
    <property type="entry name" value="Glycosyl_Hydrlase_16"/>
</dbReference>
<keyword evidence="2" id="KW-0732">Signal</keyword>
<dbReference type="InterPro" id="IPR000757">
    <property type="entry name" value="Beta-glucanase-like"/>
</dbReference>
<keyword evidence="4" id="KW-0378">Hydrolase</keyword>
<evidence type="ECO:0000313" key="4">
    <source>
        <dbReference type="EMBL" id="HDR50301.1"/>
    </source>
</evidence>
<sequence>MKKYYIINLLFLSVLIILSTELKAQDSDFELVWADEFETDGAPDSEKWGYDTGGHGWGNNELQFYTASRNNSYVENGKLVIKALKPNNSWTSARLVTKEKGDWLYGRIEVKAKLPEGLGTWPAIWMLPTDWEYGGWPKSGEIDIMEHVGYDFGKVHGTIHTEAFNHSIGTQKGNSLDVKNVSTEFHVYAIDWTENEIIWYIDGQEYFRFENENKTHKEWPFDKRFHLIMNIAIGGNWGGAQGIDPNLKEATMEVDYVRVYKKKLQ</sequence>
<dbReference type="Gene3D" id="2.60.120.200">
    <property type="match status" value="1"/>
</dbReference>
<evidence type="ECO:0000256" key="2">
    <source>
        <dbReference type="SAM" id="SignalP"/>
    </source>
</evidence>
<feature type="chain" id="PRO_5032343404" evidence="2">
    <location>
        <begin position="25"/>
        <end position="265"/>
    </location>
</feature>
<evidence type="ECO:0000256" key="1">
    <source>
        <dbReference type="ARBA" id="ARBA00006865"/>
    </source>
</evidence>
<proteinExistence type="inferred from homology"/>
<dbReference type="Proteomes" id="UP000886047">
    <property type="component" value="Unassembled WGS sequence"/>
</dbReference>
<reference evidence="4" key="1">
    <citation type="journal article" date="2020" name="mSystems">
        <title>Genome- and Community-Level Interaction Insights into Carbon Utilization and Element Cycling Functions of Hydrothermarchaeota in Hydrothermal Sediment.</title>
        <authorList>
            <person name="Zhou Z."/>
            <person name="Liu Y."/>
            <person name="Xu W."/>
            <person name="Pan J."/>
            <person name="Luo Z.H."/>
            <person name="Li M."/>
        </authorList>
    </citation>
    <scope>NUCLEOTIDE SEQUENCE [LARGE SCALE GENOMIC DNA]</scope>
    <source>
        <strain evidence="4">SpSt-1217</strain>
    </source>
</reference>
<feature type="signal peptide" evidence="2">
    <location>
        <begin position="1"/>
        <end position="24"/>
    </location>
</feature>
<dbReference type="PANTHER" id="PTHR10963:SF55">
    <property type="entry name" value="GLYCOSIDE HYDROLASE FAMILY 16 PROTEIN"/>
    <property type="match status" value="1"/>
</dbReference>
<accession>A0A831PPS2</accession>
<dbReference type="CDD" id="cd08023">
    <property type="entry name" value="GH16_laminarinase_like"/>
    <property type="match status" value="1"/>
</dbReference>
<name>A0A831PPS2_9BACT</name>
<dbReference type="InterPro" id="IPR013320">
    <property type="entry name" value="ConA-like_dom_sf"/>
</dbReference>
<dbReference type="GO" id="GO:0004553">
    <property type="term" value="F:hydrolase activity, hydrolyzing O-glycosyl compounds"/>
    <property type="evidence" value="ECO:0007669"/>
    <property type="project" value="InterPro"/>
</dbReference>
<comment type="similarity">
    <text evidence="1">Belongs to the glycosyl hydrolase 16 family.</text>
</comment>
<comment type="caution">
    <text evidence="4">The sequence shown here is derived from an EMBL/GenBank/DDBJ whole genome shotgun (WGS) entry which is preliminary data.</text>
</comment>
<protein>
    <submittedName>
        <fullName evidence="4">Glycoside hydrolase family 16 protein</fullName>
    </submittedName>
</protein>